<reference evidence="3 4" key="1">
    <citation type="submission" date="2015-12" db="EMBL/GenBank/DDBJ databases">
        <title>Complete genome of Lacimicrobium alkaliphilum KCTC 32984.</title>
        <authorList>
            <person name="Kim S.-G."/>
            <person name="Lee Y.-J."/>
        </authorList>
    </citation>
    <scope>NUCLEOTIDE SEQUENCE [LARGE SCALE GENOMIC DNA]</scope>
    <source>
        <strain evidence="3 4">YelD216</strain>
    </source>
</reference>
<dbReference type="InterPro" id="IPR051781">
    <property type="entry name" value="Metallo-dep_Hydrolase"/>
</dbReference>
<name>A0A0U2ZL85_9ALTE</name>
<dbReference type="STRING" id="1526571.AT746_16830"/>
<dbReference type="Pfam" id="PF01979">
    <property type="entry name" value="Amidohydro_1"/>
    <property type="match status" value="1"/>
</dbReference>
<dbReference type="EMBL" id="CP013650">
    <property type="protein sequence ID" value="ALS99767.1"/>
    <property type="molecule type" value="Genomic_DNA"/>
</dbReference>
<evidence type="ECO:0000256" key="1">
    <source>
        <dbReference type="SAM" id="SignalP"/>
    </source>
</evidence>
<keyword evidence="1" id="KW-0732">Signal</keyword>
<dbReference type="PANTHER" id="PTHR43135">
    <property type="entry name" value="ALPHA-D-RIBOSE 1-METHYLPHOSPHONATE 5-TRIPHOSPHATE DIPHOSPHATASE"/>
    <property type="match status" value="1"/>
</dbReference>
<dbReference type="SUPFAM" id="SSF51338">
    <property type="entry name" value="Composite domain of metallo-dependent hydrolases"/>
    <property type="match status" value="1"/>
</dbReference>
<feature type="domain" description="Amidohydrolase-related" evidence="2">
    <location>
        <begin position="84"/>
        <end position="432"/>
    </location>
</feature>
<accession>A0A0U2ZL85</accession>
<dbReference type="InterPro" id="IPR006680">
    <property type="entry name" value="Amidohydro-rel"/>
</dbReference>
<organism evidence="3 4">
    <name type="scientific">Lacimicrobium alkaliphilum</name>
    <dbReference type="NCBI Taxonomy" id="1526571"/>
    <lineage>
        <taxon>Bacteria</taxon>
        <taxon>Pseudomonadati</taxon>
        <taxon>Pseudomonadota</taxon>
        <taxon>Gammaproteobacteria</taxon>
        <taxon>Alteromonadales</taxon>
        <taxon>Alteromonadaceae</taxon>
        <taxon>Lacimicrobium</taxon>
    </lineage>
</organism>
<dbReference type="Gene3D" id="3.40.50.10910">
    <property type="entry name" value="Amidohydrolase"/>
    <property type="match status" value="1"/>
</dbReference>
<evidence type="ECO:0000259" key="2">
    <source>
        <dbReference type="Pfam" id="PF01979"/>
    </source>
</evidence>
<protein>
    <recommendedName>
        <fullName evidence="2">Amidohydrolase-related domain-containing protein</fullName>
    </recommendedName>
</protein>
<dbReference type="InterPro" id="IPR032466">
    <property type="entry name" value="Metal_Hydrolase"/>
</dbReference>
<dbReference type="Gene3D" id="2.30.40.10">
    <property type="entry name" value="Urease, subunit C, domain 1"/>
    <property type="match status" value="1"/>
</dbReference>
<evidence type="ECO:0000313" key="3">
    <source>
        <dbReference type="EMBL" id="ALS99767.1"/>
    </source>
</evidence>
<dbReference type="Gene3D" id="3.30.110.90">
    <property type="entry name" value="Amidohydrolase"/>
    <property type="match status" value="1"/>
</dbReference>
<sequence length="462" mass="50758">MKTIRIVLLILTLLLALLGHNSQANASDSDTYVIRHINVVDVAARRVVSNQRVWVQGSQITRIEAENAAIEPAVKQIEGNNGYLTPGLMDMHMHAWDPAAFAINLSYGVTHVRIMNGVPEHLRWQQQLASQQRWGSTVTVSSPILSGYQGASLHTYVGTKEQAQEAVASAARHGFDVIKTYGSLSAEAFSWIREFAAQANIPVTKHGPHPAGDNPAVDNNADWSVLRGLQSLEHVEDIFQGPLGFNQSPEKLANTASKLAELRVPVTPTLNIYRQLTQISTEKDDFIARLPADYISPLVAWFDGRDQVQRWLDAPAKLAEHNQRTLNYLMTITGELFKAGVPILAGSDAGVLLSPHGLALHEELALLHASGLPVYEVLRAATINPARALAMENQSGQIQAGFTADMVYTLTNPITDLSALSRPDAVIKRGQWFDQPTLEQKRQQAIDNRSLFDEAILLISNM</sequence>
<dbReference type="Proteomes" id="UP000068447">
    <property type="component" value="Chromosome"/>
</dbReference>
<proteinExistence type="predicted"/>
<evidence type="ECO:0000313" key="4">
    <source>
        <dbReference type="Proteomes" id="UP000068447"/>
    </source>
</evidence>
<dbReference type="InterPro" id="IPR011059">
    <property type="entry name" value="Metal-dep_hydrolase_composite"/>
</dbReference>
<dbReference type="RefSeq" id="WP_062482771.1">
    <property type="nucleotide sequence ID" value="NZ_CP013650.1"/>
</dbReference>
<dbReference type="SUPFAM" id="SSF51556">
    <property type="entry name" value="Metallo-dependent hydrolases"/>
    <property type="match status" value="1"/>
</dbReference>
<gene>
    <name evidence="3" type="ORF">AT746_16830</name>
</gene>
<dbReference type="KEGG" id="lal:AT746_16830"/>
<dbReference type="OrthoDB" id="6190564at2"/>
<dbReference type="Gene3D" id="1.20.58.520">
    <property type="entry name" value="Amidohydrolase"/>
    <property type="match status" value="1"/>
</dbReference>
<keyword evidence="4" id="KW-1185">Reference proteome</keyword>
<dbReference type="GO" id="GO:0016810">
    <property type="term" value="F:hydrolase activity, acting on carbon-nitrogen (but not peptide) bonds"/>
    <property type="evidence" value="ECO:0007669"/>
    <property type="project" value="InterPro"/>
</dbReference>
<dbReference type="PANTHER" id="PTHR43135:SF3">
    <property type="entry name" value="ALPHA-D-RIBOSE 1-METHYLPHOSPHONATE 5-TRIPHOSPHATE DIPHOSPHATASE"/>
    <property type="match status" value="1"/>
</dbReference>
<feature type="chain" id="PRO_5006835550" description="Amidohydrolase-related domain-containing protein" evidence="1">
    <location>
        <begin position="27"/>
        <end position="462"/>
    </location>
</feature>
<dbReference type="AlphaFoldDB" id="A0A0U2ZL85"/>
<feature type="signal peptide" evidence="1">
    <location>
        <begin position="1"/>
        <end position="26"/>
    </location>
</feature>